<dbReference type="AlphaFoldDB" id="A0A7V2AV39"/>
<name>A0A7V2AV39_UNCEI</name>
<feature type="compositionally biased region" description="Basic and acidic residues" evidence="1">
    <location>
        <begin position="28"/>
        <end position="40"/>
    </location>
</feature>
<organism evidence="3">
    <name type="scientific">Eiseniibacteriota bacterium</name>
    <dbReference type="NCBI Taxonomy" id="2212470"/>
    <lineage>
        <taxon>Bacteria</taxon>
        <taxon>Candidatus Eiseniibacteriota</taxon>
    </lineage>
</organism>
<sequence length="167" mass="18960">MTRLTAAPIVMTALLYLAAPPALSQQRDSPDKRKIEKKEQAPAAAQDPLKVFKGLERAWQRENADEIASYAGEGQVFLDVRGIGKKGGYYSRSQVKYLFKDMFEADDQVKFEFVKFQNLEEPDRKVYGIAYRSCKNNRSGKVFQDKVYVTLGREGPGWVVAEIKTTR</sequence>
<feature type="signal peptide" evidence="2">
    <location>
        <begin position="1"/>
        <end position="24"/>
    </location>
</feature>
<evidence type="ECO:0008006" key="4">
    <source>
        <dbReference type="Google" id="ProtNLM"/>
    </source>
</evidence>
<evidence type="ECO:0000313" key="3">
    <source>
        <dbReference type="EMBL" id="HER43841.1"/>
    </source>
</evidence>
<dbReference type="EMBL" id="DSEC01000368">
    <property type="protein sequence ID" value="HER43841.1"/>
    <property type="molecule type" value="Genomic_DNA"/>
</dbReference>
<accession>A0A7V2AV39</accession>
<proteinExistence type="predicted"/>
<reference evidence="3" key="1">
    <citation type="journal article" date="2020" name="mSystems">
        <title>Genome- and Community-Level Interaction Insights into Carbon Utilization and Element Cycling Functions of Hydrothermarchaeota in Hydrothermal Sediment.</title>
        <authorList>
            <person name="Zhou Z."/>
            <person name="Liu Y."/>
            <person name="Xu W."/>
            <person name="Pan J."/>
            <person name="Luo Z.H."/>
            <person name="Li M."/>
        </authorList>
    </citation>
    <scope>NUCLEOTIDE SEQUENCE [LARGE SCALE GENOMIC DNA]</scope>
    <source>
        <strain evidence="3">SpSt-1233</strain>
    </source>
</reference>
<evidence type="ECO:0000256" key="2">
    <source>
        <dbReference type="SAM" id="SignalP"/>
    </source>
</evidence>
<feature type="region of interest" description="Disordered" evidence="1">
    <location>
        <begin position="24"/>
        <end position="44"/>
    </location>
</feature>
<dbReference type="Proteomes" id="UP000886069">
    <property type="component" value="Unassembled WGS sequence"/>
</dbReference>
<evidence type="ECO:0000256" key="1">
    <source>
        <dbReference type="SAM" id="MobiDB-lite"/>
    </source>
</evidence>
<protein>
    <recommendedName>
        <fullName evidence="4">DUF4440 domain-containing protein</fullName>
    </recommendedName>
</protein>
<keyword evidence="2" id="KW-0732">Signal</keyword>
<dbReference type="Gene3D" id="3.10.450.50">
    <property type="match status" value="1"/>
</dbReference>
<comment type="caution">
    <text evidence="3">The sequence shown here is derived from an EMBL/GenBank/DDBJ whole genome shotgun (WGS) entry which is preliminary data.</text>
</comment>
<gene>
    <name evidence="3" type="ORF">ENO08_05225</name>
</gene>
<feature type="chain" id="PRO_5030857910" description="DUF4440 domain-containing protein" evidence="2">
    <location>
        <begin position="25"/>
        <end position="167"/>
    </location>
</feature>